<evidence type="ECO:0000313" key="1">
    <source>
        <dbReference type="EMBL" id="KAF9442671.1"/>
    </source>
</evidence>
<proteinExistence type="predicted"/>
<keyword evidence="3" id="KW-1185">Reference proteome</keyword>
<dbReference type="EMBL" id="MU151586">
    <property type="protein sequence ID" value="KAF9442671.1"/>
    <property type="molecule type" value="Genomic_DNA"/>
</dbReference>
<dbReference type="EMBL" id="MU151373">
    <property type="protein sequence ID" value="KAF9444482.1"/>
    <property type="molecule type" value="Genomic_DNA"/>
</dbReference>
<gene>
    <name evidence="2" type="ORF">P691DRAFT_807320</name>
    <name evidence="1" type="ORF">P691DRAFT_810253</name>
</gene>
<name>A0A9P5X4T6_9AGAR</name>
<evidence type="ECO:0000313" key="2">
    <source>
        <dbReference type="EMBL" id="KAF9444482.1"/>
    </source>
</evidence>
<feature type="non-terminal residue" evidence="2">
    <location>
        <position position="138"/>
    </location>
</feature>
<sequence>MIVREFSLDQMNDRDADAMFKGLCIWSWGYATRPDFRGWSIDLKNISDSRWNEIKRLARNKDFNIPLASASKLSWEVLGGLLQAAREHIKGSAAQVVVFGANPSHYCAIVGPLKTYAAFGRDFSYLLIPYIESSSPAV</sequence>
<protein>
    <submittedName>
        <fullName evidence="2">Uncharacterized protein</fullName>
    </submittedName>
</protein>
<evidence type="ECO:0000313" key="3">
    <source>
        <dbReference type="Proteomes" id="UP000807342"/>
    </source>
</evidence>
<dbReference type="Proteomes" id="UP000807342">
    <property type="component" value="Unassembled WGS sequence"/>
</dbReference>
<organism evidence="2 3">
    <name type="scientific">Macrolepiota fuliginosa MF-IS2</name>
    <dbReference type="NCBI Taxonomy" id="1400762"/>
    <lineage>
        <taxon>Eukaryota</taxon>
        <taxon>Fungi</taxon>
        <taxon>Dikarya</taxon>
        <taxon>Basidiomycota</taxon>
        <taxon>Agaricomycotina</taxon>
        <taxon>Agaricomycetes</taxon>
        <taxon>Agaricomycetidae</taxon>
        <taxon>Agaricales</taxon>
        <taxon>Agaricineae</taxon>
        <taxon>Agaricaceae</taxon>
        <taxon>Macrolepiota</taxon>
    </lineage>
</organism>
<accession>A0A9P5X4T6</accession>
<dbReference type="AlphaFoldDB" id="A0A9P5X4T6"/>
<comment type="caution">
    <text evidence="2">The sequence shown here is derived from an EMBL/GenBank/DDBJ whole genome shotgun (WGS) entry which is preliminary data.</text>
</comment>
<reference evidence="2" key="1">
    <citation type="submission" date="2020-11" db="EMBL/GenBank/DDBJ databases">
        <authorList>
            <consortium name="DOE Joint Genome Institute"/>
            <person name="Ahrendt S."/>
            <person name="Riley R."/>
            <person name="Andreopoulos W."/>
            <person name="Labutti K."/>
            <person name="Pangilinan J."/>
            <person name="Ruiz-Duenas F.J."/>
            <person name="Barrasa J.M."/>
            <person name="Sanchez-Garcia M."/>
            <person name="Camarero S."/>
            <person name="Miyauchi S."/>
            <person name="Serrano A."/>
            <person name="Linde D."/>
            <person name="Babiker R."/>
            <person name="Drula E."/>
            <person name="Ayuso-Fernandez I."/>
            <person name="Pacheco R."/>
            <person name="Padilla G."/>
            <person name="Ferreira P."/>
            <person name="Barriuso J."/>
            <person name="Kellner H."/>
            <person name="Castanera R."/>
            <person name="Alfaro M."/>
            <person name="Ramirez L."/>
            <person name="Pisabarro A.G."/>
            <person name="Kuo A."/>
            <person name="Tritt A."/>
            <person name="Lipzen A."/>
            <person name="He G."/>
            <person name="Yan M."/>
            <person name="Ng V."/>
            <person name="Cullen D."/>
            <person name="Martin F."/>
            <person name="Rosso M.-N."/>
            <person name="Henrissat B."/>
            <person name="Hibbett D."/>
            <person name="Martinez A.T."/>
            <person name="Grigoriev I.V."/>
        </authorList>
    </citation>
    <scope>NUCLEOTIDE SEQUENCE</scope>
    <source>
        <strain evidence="2">MF-IS2</strain>
    </source>
</reference>